<keyword evidence="2" id="KW-1185">Reference proteome</keyword>
<dbReference type="Proteomes" id="UP001385951">
    <property type="component" value="Unassembled WGS sequence"/>
</dbReference>
<reference evidence="1 2" key="1">
    <citation type="submission" date="2022-09" db="EMBL/GenBank/DDBJ databases">
        <authorList>
            <person name="Palmer J.M."/>
        </authorList>
    </citation>
    <scope>NUCLEOTIDE SEQUENCE [LARGE SCALE GENOMIC DNA]</scope>
    <source>
        <strain evidence="1 2">DSM 7382</strain>
    </source>
</reference>
<sequence length="88" mass="9970">MNNFFSSQETLVNLSADEIEWYHTLNPSPQANNTELVNGIENALTLHQCILHRTRAIKHSTKHQLQSAKHGLIKVVRQVVGWSQVIAN</sequence>
<gene>
    <name evidence="1" type="ORF">QCA50_018886</name>
</gene>
<organism evidence="1 2">
    <name type="scientific">Cerrena zonata</name>
    <dbReference type="NCBI Taxonomy" id="2478898"/>
    <lineage>
        <taxon>Eukaryota</taxon>
        <taxon>Fungi</taxon>
        <taxon>Dikarya</taxon>
        <taxon>Basidiomycota</taxon>
        <taxon>Agaricomycotina</taxon>
        <taxon>Agaricomycetes</taxon>
        <taxon>Polyporales</taxon>
        <taxon>Cerrenaceae</taxon>
        <taxon>Cerrena</taxon>
    </lineage>
</organism>
<protein>
    <submittedName>
        <fullName evidence="1">Uncharacterized protein</fullName>
    </submittedName>
</protein>
<dbReference type="AlphaFoldDB" id="A0AAW0FKE6"/>
<proteinExistence type="predicted"/>
<dbReference type="EMBL" id="JASBNA010000077">
    <property type="protein sequence ID" value="KAK7678093.1"/>
    <property type="molecule type" value="Genomic_DNA"/>
</dbReference>
<evidence type="ECO:0000313" key="1">
    <source>
        <dbReference type="EMBL" id="KAK7678093.1"/>
    </source>
</evidence>
<comment type="caution">
    <text evidence="1">The sequence shown here is derived from an EMBL/GenBank/DDBJ whole genome shotgun (WGS) entry which is preliminary data.</text>
</comment>
<evidence type="ECO:0000313" key="2">
    <source>
        <dbReference type="Proteomes" id="UP001385951"/>
    </source>
</evidence>
<accession>A0AAW0FKE6</accession>
<name>A0AAW0FKE6_9APHY</name>